<feature type="chain" id="PRO_5028890260" evidence="1">
    <location>
        <begin position="19"/>
        <end position="320"/>
    </location>
</feature>
<sequence length="320" mass="38104">MKKYLLIMLLFISINSLSNEVLKPEIIYNSEVITEIVSINNNKCLLSTPNGLKIFDLKTKKISDFLKNLKSNIAFNYLSNISFDGKYYYIREYSSKNLTRIYLYSIDKKLLKTFEYKTGNYLIMSKTGKYLLKRELNNYSIINTLTQKKVQTFKNLNIIPRFIVSPDKNFIIFSDYSSNPSKTFLYIYNLKNGNFIKKITINDFVYSLNIFPYINFYKDEFYILAKDNLYIFNLKTYTLKTKLLKSKNNFCASYFVSNNNIYIQNNYDILVFDKKNKKLIKKLRINNYESLYDQIIISKDENYLIGIKFQESRVKLYKLK</sequence>
<evidence type="ECO:0000313" key="2">
    <source>
        <dbReference type="EMBL" id="BBE31191.1"/>
    </source>
</evidence>
<keyword evidence="3" id="KW-1185">Reference proteome</keyword>
<accession>A0A7G1G4B1</accession>
<gene>
    <name evidence="2" type="ORF">OSSY52_13320</name>
</gene>
<dbReference type="Proteomes" id="UP000516361">
    <property type="component" value="Chromosome"/>
</dbReference>
<evidence type="ECO:0000313" key="3">
    <source>
        <dbReference type="Proteomes" id="UP000516361"/>
    </source>
</evidence>
<dbReference type="RefSeq" id="WP_190613587.1">
    <property type="nucleotide sequence ID" value="NZ_AP018712.1"/>
</dbReference>
<dbReference type="SUPFAM" id="SSF69322">
    <property type="entry name" value="Tricorn protease domain 2"/>
    <property type="match status" value="1"/>
</dbReference>
<dbReference type="Gene3D" id="2.130.10.10">
    <property type="entry name" value="YVTN repeat-like/Quinoprotein amine dehydrogenase"/>
    <property type="match status" value="1"/>
</dbReference>
<dbReference type="InParanoid" id="A0A7G1G4B1"/>
<dbReference type="EMBL" id="AP018712">
    <property type="protein sequence ID" value="BBE31191.1"/>
    <property type="molecule type" value="Genomic_DNA"/>
</dbReference>
<dbReference type="AlphaFoldDB" id="A0A7G1G4B1"/>
<dbReference type="KEGG" id="ocy:OSSY52_13320"/>
<evidence type="ECO:0000256" key="1">
    <source>
        <dbReference type="SAM" id="SignalP"/>
    </source>
</evidence>
<proteinExistence type="predicted"/>
<dbReference type="InterPro" id="IPR015943">
    <property type="entry name" value="WD40/YVTN_repeat-like_dom_sf"/>
</dbReference>
<reference evidence="2 3" key="1">
    <citation type="submission" date="2018-06" db="EMBL/GenBank/DDBJ databases">
        <title>Genome sequencing of Oceanotoga sp. sy52.</title>
        <authorList>
            <person name="Mori K."/>
        </authorList>
    </citation>
    <scope>NUCLEOTIDE SEQUENCE [LARGE SCALE GENOMIC DNA]</scope>
    <source>
        <strain evidence="3">sy52</strain>
    </source>
</reference>
<organism evidence="2 3">
    <name type="scientific">Tepiditoga spiralis</name>
    <dbReference type="NCBI Taxonomy" id="2108365"/>
    <lineage>
        <taxon>Bacteria</taxon>
        <taxon>Thermotogati</taxon>
        <taxon>Thermotogota</taxon>
        <taxon>Thermotogae</taxon>
        <taxon>Petrotogales</taxon>
        <taxon>Petrotogaceae</taxon>
        <taxon>Tepiditoga</taxon>
    </lineage>
</organism>
<protein>
    <submittedName>
        <fullName evidence="2">Uncharacterized protein</fullName>
    </submittedName>
</protein>
<feature type="signal peptide" evidence="1">
    <location>
        <begin position="1"/>
        <end position="18"/>
    </location>
</feature>
<name>A0A7G1G4B1_9BACT</name>
<keyword evidence="1" id="KW-0732">Signal</keyword>